<evidence type="ECO:0000313" key="2">
    <source>
        <dbReference type="EMBL" id="KAF4619272.1"/>
    </source>
</evidence>
<keyword evidence="3" id="KW-1185">Reference proteome</keyword>
<accession>A0A8H4VRD4</accession>
<dbReference type="Proteomes" id="UP000521872">
    <property type="component" value="Unassembled WGS sequence"/>
</dbReference>
<protein>
    <recommendedName>
        <fullName evidence="4">F-box domain-containing protein</fullName>
    </recommendedName>
</protein>
<comment type="caution">
    <text evidence="2">The sequence shown here is derived from an EMBL/GenBank/DDBJ whole genome shotgun (WGS) entry which is preliminary data.</text>
</comment>
<evidence type="ECO:0000256" key="1">
    <source>
        <dbReference type="SAM" id="MobiDB-lite"/>
    </source>
</evidence>
<sequence>MRTLRKTTSLTPPFAQPPPALPTFFSPPSSSMPILNGAILNHDILWTIFTLIGQDREEAMDDRLACILNATAVCKHWRQIILPSSNIWCLLIYVDRQYPWSRRASPQLLQTVCARSGRHGLLHIEATGCENVSLDLRQILLHFLNENWSRVARLSIGLDVYAYSEFVFRYPAPNVRWLQVTWTPDLSGTPEQMDSREADDRRQNPPRKLKALRGAGVCMDALHWLA</sequence>
<dbReference type="EMBL" id="JAACJL010000016">
    <property type="protein sequence ID" value="KAF4619272.1"/>
    <property type="molecule type" value="Genomic_DNA"/>
</dbReference>
<name>A0A8H4VRD4_9AGAR</name>
<proteinExistence type="predicted"/>
<reference evidence="2 3" key="1">
    <citation type="submission" date="2019-12" db="EMBL/GenBank/DDBJ databases">
        <authorList>
            <person name="Floudas D."/>
            <person name="Bentzer J."/>
            <person name="Ahren D."/>
            <person name="Johansson T."/>
            <person name="Persson P."/>
            <person name="Tunlid A."/>
        </authorList>
    </citation>
    <scope>NUCLEOTIDE SEQUENCE [LARGE SCALE GENOMIC DNA]</scope>
    <source>
        <strain evidence="2 3">CBS 102.39</strain>
    </source>
</reference>
<dbReference type="AlphaFoldDB" id="A0A8H4VRD4"/>
<evidence type="ECO:0000313" key="3">
    <source>
        <dbReference type="Proteomes" id="UP000521872"/>
    </source>
</evidence>
<gene>
    <name evidence="2" type="ORF">D9613_004640</name>
</gene>
<organism evidence="2 3">
    <name type="scientific">Agrocybe pediades</name>
    <dbReference type="NCBI Taxonomy" id="84607"/>
    <lineage>
        <taxon>Eukaryota</taxon>
        <taxon>Fungi</taxon>
        <taxon>Dikarya</taxon>
        <taxon>Basidiomycota</taxon>
        <taxon>Agaricomycotina</taxon>
        <taxon>Agaricomycetes</taxon>
        <taxon>Agaricomycetidae</taxon>
        <taxon>Agaricales</taxon>
        <taxon>Agaricineae</taxon>
        <taxon>Strophariaceae</taxon>
        <taxon>Agrocybe</taxon>
    </lineage>
</organism>
<feature type="region of interest" description="Disordered" evidence="1">
    <location>
        <begin position="1"/>
        <end position="21"/>
    </location>
</feature>
<evidence type="ECO:0008006" key="4">
    <source>
        <dbReference type="Google" id="ProtNLM"/>
    </source>
</evidence>